<feature type="region of interest" description="Disordered" evidence="1">
    <location>
        <begin position="436"/>
        <end position="467"/>
    </location>
</feature>
<organism evidence="2 3">
    <name type="scientific">Rhizophagus clarus</name>
    <dbReference type="NCBI Taxonomy" id="94130"/>
    <lineage>
        <taxon>Eukaryota</taxon>
        <taxon>Fungi</taxon>
        <taxon>Fungi incertae sedis</taxon>
        <taxon>Mucoromycota</taxon>
        <taxon>Glomeromycotina</taxon>
        <taxon>Glomeromycetes</taxon>
        <taxon>Glomerales</taxon>
        <taxon>Glomeraceae</taxon>
        <taxon>Rhizophagus</taxon>
    </lineage>
</organism>
<sequence length="467" mass="53764">MAINVPPNQVVAYEEDKCLLKNLNKIKSVFANSIYNYNSDHLHVMINSDTGRKYIVKQFYKKTIYEKYEKQFQWKITHATVTLVKLKDKLRRKMSQRNYKKNKGKNTSSSSSLSESSIADYRSKYLDRATHLFQSTWTNLTNSACLSEHYQGCTPAEVFEHNVIALISRNAKVALSQDDLSLEFSRAQLATQIQNPNLIPIPENTSRLNPNAESFTVQETPIISQNDNAIIVDKPDDQQPPTATASFLTPTVTQKKPKRGTVQHVTLPNNNIANSQSRQVRAIMVYDILSTWSHSQILESLKEWGRVLKISFKSQHKYQSVWCKMVLSPLADTDFVMKTWWRKLGGIIVRWYPGSWRLKDRKVREQFQASITLSHKLSDKDILTAHYNEGKSIVDYHKAKLWKIYKTKSKDGKVKMTIILYFESQDALLLALEKKSKQGKKLIRTSTPSKKKKKVSEPTKVDKKKEG</sequence>
<name>A0A8H3QVQ9_9GLOM</name>
<proteinExistence type="predicted"/>
<comment type="caution">
    <text evidence="2">The sequence shown here is derived from an EMBL/GenBank/DDBJ whole genome shotgun (WGS) entry which is preliminary data.</text>
</comment>
<feature type="region of interest" description="Disordered" evidence="1">
    <location>
        <begin position="94"/>
        <end position="113"/>
    </location>
</feature>
<feature type="compositionally biased region" description="Basic residues" evidence="1">
    <location>
        <begin position="94"/>
        <end position="104"/>
    </location>
</feature>
<dbReference type="AlphaFoldDB" id="A0A8H3QVQ9"/>
<dbReference type="Proteomes" id="UP000615446">
    <property type="component" value="Unassembled WGS sequence"/>
</dbReference>
<protein>
    <submittedName>
        <fullName evidence="2">Uncharacterized protein</fullName>
    </submittedName>
</protein>
<accession>A0A8H3QVQ9</accession>
<reference evidence="2" key="1">
    <citation type="submission" date="2019-10" db="EMBL/GenBank/DDBJ databases">
        <title>Conservation and host-specific expression of non-tandemly repeated heterogenous ribosome RNA gene in arbuscular mycorrhizal fungi.</title>
        <authorList>
            <person name="Maeda T."/>
            <person name="Kobayashi Y."/>
            <person name="Nakagawa T."/>
            <person name="Ezawa T."/>
            <person name="Yamaguchi K."/>
            <person name="Bino T."/>
            <person name="Nishimoto Y."/>
            <person name="Shigenobu S."/>
            <person name="Kawaguchi M."/>
        </authorList>
    </citation>
    <scope>NUCLEOTIDE SEQUENCE</scope>
    <source>
        <strain evidence="2">HR1</strain>
    </source>
</reference>
<gene>
    <name evidence="2" type="ORF">RCL2_001785700</name>
</gene>
<evidence type="ECO:0000256" key="1">
    <source>
        <dbReference type="SAM" id="MobiDB-lite"/>
    </source>
</evidence>
<dbReference type="OrthoDB" id="2355841at2759"/>
<evidence type="ECO:0000313" key="2">
    <source>
        <dbReference type="EMBL" id="GES91024.1"/>
    </source>
</evidence>
<evidence type="ECO:0000313" key="3">
    <source>
        <dbReference type="Proteomes" id="UP000615446"/>
    </source>
</evidence>
<feature type="compositionally biased region" description="Basic and acidic residues" evidence="1">
    <location>
        <begin position="455"/>
        <end position="467"/>
    </location>
</feature>
<feature type="compositionally biased region" description="Basic residues" evidence="1">
    <location>
        <begin position="437"/>
        <end position="454"/>
    </location>
</feature>
<dbReference type="EMBL" id="BLAL01000197">
    <property type="protein sequence ID" value="GES91024.1"/>
    <property type="molecule type" value="Genomic_DNA"/>
</dbReference>